<evidence type="ECO:0000256" key="2">
    <source>
        <dbReference type="ARBA" id="ARBA00022771"/>
    </source>
</evidence>
<feature type="zinc finger region" description="dksA C4-type" evidence="4">
    <location>
        <begin position="93"/>
        <end position="117"/>
    </location>
</feature>
<evidence type="ECO:0000259" key="5">
    <source>
        <dbReference type="Pfam" id="PF01258"/>
    </source>
</evidence>
<dbReference type="InterPro" id="IPR014240">
    <property type="entry name" value="YteA"/>
</dbReference>
<organism evidence="6 7">
    <name type="scientific">Domibacillus iocasae</name>
    <dbReference type="NCBI Taxonomy" id="1714016"/>
    <lineage>
        <taxon>Bacteria</taxon>
        <taxon>Bacillati</taxon>
        <taxon>Bacillota</taxon>
        <taxon>Bacilli</taxon>
        <taxon>Bacillales</taxon>
        <taxon>Bacillaceae</taxon>
        <taxon>Domibacillus</taxon>
    </lineage>
</organism>
<evidence type="ECO:0000256" key="3">
    <source>
        <dbReference type="ARBA" id="ARBA00022833"/>
    </source>
</evidence>
<dbReference type="OrthoDB" id="9811543at2"/>
<dbReference type="NCBIfam" id="TIGR02890">
    <property type="entry name" value="bacill_yteA"/>
    <property type="match status" value="1"/>
</dbReference>
<dbReference type="Pfam" id="PF01258">
    <property type="entry name" value="zf-dskA_traR"/>
    <property type="match status" value="1"/>
</dbReference>
<gene>
    <name evidence="6" type="ORF">BA724_01575</name>
</gene>
<keyword evidence="3" id="KW-0862">Zinc</keyword>
<dbReference type="SUPFAM" id="SSF109635">
    <property type="entry name" value="DnaK suppressor protein DksA, alpha-hairpin domain"/>
    <property type="match status" value="1"/>
</dbReference>
<dbReference type="STRING" id="1714016.BA724_01575"/>
<dbReference type="PANTHER" id="PTHR33823">
    <property type="entry name" value="RNA POLYMERASE-BINDING TRANSCRIPTION FACTOR DKSA-RELATED"/>
    <property type="match status" value="1"/>
</dbReference>
<evidence type="ECO:0000256" key="1">
    <source>
        <dbReference type="ARBA" id="ARBA00022723"/>
    </source>
</evidence>
<dbReference type="GO" id="GO:0008270">
    <property type="term" value="F:zinc ion binding"/>
    <property type="evidence" value="ECO:0007669"/>
    <property type="project" value="UniProtKB-KW"/>
</dbReference>
<protein>
    <recommendedName>
        <fullName evidence="5">Zinc finger DksA/TraR C4-type domain-containing protein</fullName>
    </recommendedName>
</protein>
<dbReference type="EMBL" id="MAMP01000012">
    <property type="protein sequence ID" value="OES45534.1"/>
    <property type="molecule type" value="Genomic_DNA"/>
</dbReference>
<accession>A0A1E7DR46</accession>
<sequence length="249" mass="28530">MLNKAQLADFRTELTNRKKELEAHFEDNDHFQLPRSLSDSTRELSVYDNHPADIGTELFEREKDIALDEHSRFELQDIDTALEAIQNGTYGICKICKKEIPVERLEAVPTTLFCVKDSQDQHVSRDRPIEESVLAPPFGRFDMDVKDENVAHDSEDSWQEVAQYGTSESPSDFANPPEDYGDMYVESQENIGYVEDYENFAAADITGEKMEIYPSTEHENYEEVLDAENLMTPFGDLPAAEKEPYTKKD</sequence>
<evidence type="ECO:0000256" key="4">
    <source>
        <dbReference type="PROSITE-ProRule" id="PRU00510"/>
    </source>
</evidence>
<keyword evidence="1" id="KW-0479">Metal-binding</keyword>
<keyword evidence="7" id="KW-1185">Reference proteome</keyword>
<name>A0A1E7DR46_9BACI</name>
<feature type="domain" description="Zinc finger DksA/TraR C4-type" evidence="5">
    <location>
        <begin position="88"/>
        <end position="115"/>
    </location>
</feature>
<dbReference type="Proteomes" id="UP000095658">
    <property type="component" value="Unassembled WGS sequence"/>
</dbReference>
<reference evidence="6 7" key="1">
    <citation type="submission" date="2016-06" db="EMBL/GenBank/DDBJ databases">
        <title>Domibacillus iocasae genome sequencing.</title>
        <authorList>
            <person name="Verma A."/>
            <person name="Pal Y."/>
            <person name="Ojha A.K."/>
            <person name="Krishnamurthi S."/>
        </authorList>
    </citation>
    <scope>NUCLEOTIDE SEQUENCE [LARGE SCALE GENOMIC DNA]</scope>
    <source>
        <strain evidence="6 7">DSM 29979</strain>
    </source>
</reference>
<keyword evidence="2" id="KW-0863">Zinc-finger</keyword>
<evidence type="ECO:0000313" key="7">
    <source>
        <dbReference type="Proteomes" id="UP000095658"/>
    </source>
</evidence>
<comment type="caution">
    <text evidence="6">The sequence shown here is derived from an EMBL/GenBank/DDBJ whole genome shotgun (WGS) entry which is preliminary data.</text>
</comment>
<proteinExistence type="predicted"/>
<dbReference type="SUPFAM" id="SSF57716">
    <property type="entry name" value="Glucocorticoid receptor-like (DNA-binding domain)"/>
    <property type="match status" value="1"/>
</dbReference>
<dbReference type="InterPro" id="IPR037187">
    <property type="entry name" value="DnaK_N"/>
</dbReference>
<dbReference type="PROSITE" id="PS51128">
    <property type="entry name" value="ZF_DKSA_2"/>
    <property type="match status" value="1"/>
</dbReference>
<dbReference type="RefSeq" id="WP_069937532.1">
    <property type="nucleotide sequence ID" value="NZ_MAMP01000012.1"/>
</dbReference>
<dbReference type="InterPro" id="IPR000962">
    <property type="entry name" value="Znf_DskA_TraR"/>
</dbReference>
<dbReference type="Gene3D" id="1.20.120.910">
    <property type="entry name" value="DksA, coiled-coil domain"/>
    <property type="match status" value="1"/>
</dbReference>
<evidence type="ECO:0000313" key="6">
    <source>
        <dbReference type="EMBL" id="OES45534.1"/>
    </source>
</evidence>
<dbReference type="AlphaFoldDB" id="A0A1E7DR46"/>
<dbReference type="PANTHER" id="PTHR33823:SF4">
    <property type="entry name" value="GENERAL STRESS PROTEIN 16O"/>
    <property type="match status" value="1"/>
</dbReference>